<evidence type="ECO:0000313" key="2">
    <source>
        <dbReference type="EMBL" id="MFD1563177.1"/>
    </source>
</evidence>
<dbReference type="AlphaFoldDB" id="A0ABD6BF65"/>
<proteinExistence type="predicted"/>
<feature type="transmembrane region" description="Helical" evidence="1">
    <location>
        <begin position="137"/>
        <end position="165"/>
    </location>
</feature>
<accession>A0ABD6BF65</accession>
<keyword evidence="1" id="KW-1133">Transmembrane helix</keyword>
<gene>
    <name evidence="2" type="ORF">ACFR99_06425</name>
</gene>
<comment type="caution">
    <text evidence="2">The sequence shown here is derived from an EMBL/GenBank/DDBJ whole genome shotgun (WGS) entry which is preliminary data.</text>
</comment>
<evidence type="ECO:0000313" key="3">
    <source>
        <dbReference type="Proteomes" id="UP001597076"/>
    </source>
</evidence>
<dbReference type="InterPro" id="IPR009577">
    <property type="entry name" value="Sm_multidrug_ex"/>
</dbReference>
<organism evidence="2 3">
    <name type="scientific">Haloarchaeobius amylolyticus</name>
    <dbReference type="NCBI Taxonomy" id="1198296"/>
    <lineage>
        <taxon>Archaea</taxon>
        <taxon>Methanobacteriati</taxon>
        <taxon>Methanobacteriota</taxon>
        <taxon>Stenosarchaea group</taxon>
        <taxon>Halobacteria</taxon>
        <taxon>Halobacteriales</taxon>
        <taxon>Halorubellaceae</taxon>
        <taxon>Haloarchaeobius</taxon>
    </lineage>
</organism>
<dbReference type="Proteomes" id="UP001597076">
    <property type="component" value="Unassembled WGS sequence"/>
</dbReference>
<feature type="transmembrane region" description="Helical" evidence="1">
    <location>
        <begin position="21"/>
        <end position="45"/>
    </location>
</feature>
<keyword evidence="3" id="KW-1185">Reference proteome</keyword>
<protein>
    <submittedName>
        <fullName evidence="2">Small multi-drug export protein</fullName>
    </submittedName>
</protein>
<evidence type="ECO:0000256" key="1">
    <source>
        <dbReference type="SAM" id="Phobius"/>
    </source>
</evidence>
<keyword evidence="1" id="KW-0472">Membrane</keyword>
<dbReference type="Pfam" id="PF06695">
    <property type="entry name" value="Sm_multidrug_ex"/>
    <property type="match status" value="1"/>
</dbReference>
<dbReference type="RefSeq" id="WP_390285501.1">
    <property type="nucleotide sequence ID" value="NZ_JBHUDI010000004.1"/>
</dbReference>
<dbReference type="EMBL" id="JBHUDI010000004">
    <property type="protein sequence ID" value="MFD1563177.1"/>
    <property type="molecule type" value="Genomic_DNA"/>
</dbReference>
<sequence length="166" mass="17084">MMLTPLLVDVAGTLAAASGPLRYALVFLFAAIPVVEILVVVPAGIGLGLDPVATGVVAFAGNVTSVYALVAFHRRLSRWLRTRRPATDQGPSDRYARARSLWDRYGLPGLAVGGPVLTGVHVAALVALLAGSSSRPVAGWMTVGIGVWTVLLVAGSAFGLSLLGLA</sequence>
<feature type="transmembrane region" description="Helical" evidence="1">
    <location>
        <begin position="51"/>
        <end position="72"/>
    </location>
</feature>
<keyword evidence="1" id="KW-0812">Transmembrane</keyword>
<feature type="transmembrane region" description="Helical" evidence="1">
    <location>
        <begin position="107"/>
        <end position="131"/>
    </location>
</feature>
<name>A0ABD6BF65_9EURY</name>
<reference evidence="2 3" key="1">
    <citation type="journal article" date="2019" name="Int. J. Syst. Evol. Microbiol.">
        <title>The Global Catalogue of Microorganisms (GCM) 10K type strain sequencing project: providing services to taxonomists for standard genome sequencing and annotation.</title>
        <authorList>
            <consortium name="The Broad Institute Genomics Platform"/>
            <consortium name="The Broad Institute Genome Sequencing Center for Infectious Disease"/>
            <person name="Wu L."/>
            <person name="Ma J."/>
        </authorList>
    </citation>
    <scope>NUCLEOTIDE SEQUENCE [LARGE SCALE GENOMIC DNA]</scope>
    <source>
        <strain evidence="2 3">CGMCC 1.12230</strain>
    </source>
</reference>